<dbReference type="NCBIfam" id="TIGR01710">
    <property type="entry name" value="typeII_sec_gspG"/>
    <property type="match status" value="1"/>
</dbReference>
<evidence type="ECO:0000256" key="8">
    <source>
        <dbReference type="ARBA" id="ARBA00022989"/>
    </source>
</evidence>
<keyword evidence="14" id="KW-1185">Reference proteome</keyword>
<evidence type="ECO:0000256" key="4">
    <source>
        <dbReference type="ARBA" id="ARBA00022475"/>
    </source>
</evidence>
<evidence type="ECO:0000256" key="2">
    <source>
        <dbReference type="ARBA" id="ARBA00009984"/>
    </source>
</evidence>
<dbReference type="RefSeq" id="WP_184860406.1">
    <property type="nucleotide sequence ID" value="NZ_JACHLK010000008.1"/>
</dbReference>
<dbReference type="Pfam" id="PF07963">
    <property type="entry name" value="N_methyl"/>
    <property type="match status" value="1"/>
</dbReference>
<proteinExistence type="inferred from homology"/>
<evidence type="ECO:0000256" key="3">
    <source>
        <dbReference type="ARBA" id="ARBA00020042"/>
    </source>
</evidence>
<dbReference type="GO" id="GO:0015628">
    <property type="term" value="P:protein secretion by the type II secretion system"/>
    <property type="evidence" value="ECO:0007669"/>
    <property type="project" value="InterPro"/>
</dbReference>
<keyword evidence="8 11" id="KW-1133">Transmembrane helix</keyword>
<dbReference type="InterPro" id="IPR012902">
    <property type="entry name" value="N_methyl_site"/>
</dbReference>
<evidence type="ECO:0000256" key="10">
    <source>
        <dbReference type="SAM" id="MobiDB-lite"/>
    </source>
</evidence>
<evidence type="ECO:0000313" key="14">
    <source>
        <dbReference type="Proteomes" id="UP000575083"/>
    </source>
</evidence>
<keyword evidence="6" id="KW-0997">Cell inner membrane</keyword>
<dbReference type="AlphaFoldDB" id="A0A7X0PG97"/>
<dbReference type="InterPro" id="IPR013545">
    <property type="entry name" value="T2SS_protein-GspG_C"/>
</dbReference>
<accession>A0A7X0PG97</accession>
<comment type="similarity">
    <text evidence="2">Belongs to the GSP G family.</text>
</comment>
<name>A0A7X0PG97_9BURK</name>
<evidence type="ECO:0000256" key="1">
    <source>
        <dbReference type="ARBA" id="ARBA00004377"/>
    </source>
</evidence>
<evidence type="ECO:0000313" key="13">
    <source>
        <dbReference type="EMBL" id="MBB6561408.1"/>
    </source>
</evidence>
<dbReference type="Gene3D" id="3.30.700.10">
    <property type="entry name" value="Glycoprotein, Type 4 Pilin"/>
    <property type="match status" value="1"/>
</dbReference>
<reference evidence="13 14" key="1">
    <citation type="submission" date="2020-08" db="EMBL/GenBank/DDBJ databases">
        <title>Functional genomics of gut bacteria from endangered species of beetles.</title>
        <authorList>
            <person name="Carlos-Shanley C."/>
        </authorList>
    </citation>
    <scope>NUCLEOTIDE SEQUENCE [LARGE SCALE GENOMIC DNA]</scope>
    <source>
        <strain evidence="13 14">S00198</strain>
    </source>
</reference>
<organism evidence="13 14">
    <name type="scientific">Acidovorax soli</name>
    <dbReference type="NCBI Taxonomy" id="592050"/>
    <lineage>
        <taxon>Bacteria</taxon>
        <taxon>Pseudomonadati</taxon>
        <taxon>Pseudomonadota</taxon>
        <taxon>Betaproteobacteria</taxon>
        <taxon>Burkholderiales</taxon>
        <taxon>Comamonadaceae</taxon>
        <taxon>Acidovorax</taxon>
    </lineage>
</organism>
<keyword evidence="5" id="KW-0488">Methylation</keyword>
<dbReference type="GO" id="GO:0005886">
    <property type="term" value="C:plasma membrane"/>
    <property type="evidence" value="ECO:0007669"/>
    <property type="project" value="UniProtKB-SubCell"/>
</dbReference>
<feature type="compositionally biased region" description="Basic and acidic residues" evidence="10">
    <location>
        <begin position="136"/>
        <end position="152"/>
    </location>
</feature>
<feature type="transmembrane region" description="Helical" evidence="11">
    <location>
        <begin position="20"/>
        <end position="40"/>
    </location>
</feature>
<dbReference type="SUPFAM" id="SSF54523">
    <property type="entry name" value="Pili subunits"/>
    <property type="match status" value="1"/>
</dbReference>
<dbReference type="GO" id="GO:0015627">
    <property type="term" value="C:type II protein secretion system complex"/>
    <property type="evidence" value="ECO:0007669"/>
    <property type="project" value="InterPro"/>
</dbReference>
<dbReference type="InterPro" id="IPR045584">
    <property type="entry name" value="Pilin-like"/>
</dbReference>
<comment type="subcellular location">
    <subcellularLocation>
        <location evidence="1">Cell inner membrane</location>
        <topology evidence="1">Single-pass membrane protein</topology>
    </subcellularLocation>
</comment>
<dbReference type="InterPro" id="IPR000983">
    <property type="entry name" value="Bac_GSPG_pilin"/>
</dbReference>
<dbReference type="PRINTS" id="PR00813">
    <property type="entry name" value="BCTERIALGSPG"/>
</dbReference>
<feature type="domain" description="Type II secretion system protein GspG C-terminal" evidence="12">
    <location>
        <begin position="42"/>
        <end position="151"/>
    </location>
</feature>
<comment type="caution">
    <text evidence="13">The sequence shown here is derived from an EMBL/GenBank/DDBJ whole genome shotgun (WGS) entry which is preliminary data.</text>
</comment>
<dbReference type="EMBL" id="JACHLK010000008">
    <property type="protein sequence ID" value="MBB6561408.1"/>
    <property type="molecule type" value="Genomic_DNA"/>
</dbReference>
<dbReference type="PANTHER" id="PTHR30093:SF45">
    <property type="entry name" value="TYPE II SECRETION SYSTEM CORE PROTEIN G"/>
    <property type="match status" value="1"/>
</dbReference>
<dbReference type="InterPro" id="IPR010054">
    <property type="entry name" value="Type2_sec_GspG"/>
</dbReference>
<evidence type="ECO:0000256" key="11">
    <source>
        <dbReference type="SAM" id="Phobius"/>
    </source>
</evidence>
<dbReference type="Pfam" id="PF08334">
    <property type="entry name" value="T2SSG"/>
    <property type="match status" value="1"/>
</dbReference>
<feature type="region of interest" description="Disordered" evidence="10">
    <location>
        <begin position="129"/>
        <end position="152"/>
    </location>
</feature>
<dbReference type="NCBIfam" id="TIGR02532">
    <property type="entry name" value="IV_pilin_GFxxxE"/>
    <property type="match status" value="1"/>
</dbReference>
<evidence type="ECO:0000259" key="12">
    <source>
        <dbReference type="Pfam" id="PF08334"/>
    </source>
</evidence>
<dbReference type="PANTHER" id="PTHR30093">
    <property type="entry name" value="GENERAL SECRETION PATHWAY PROTEIN G"/>
    <property type="match status" value="1"/>
</dbReference>
<evidence type="ECO:0000256" key="5">
    <source>
        <dbReference type="ARBA" id="ARBA00022481"/>
    </source>
</evidence>
<protein>
    <recommendedName>
        <fullName evidence="3">Type II secretion system core protein G</fullName>
    </recommendedName>
</protein>
<keyword evidence="7 11" id="KW-0812">Transmembrane</keyword>
<evidence type="ECO:0000256" key="7">
    <source>
        <dbReference type="ARBA" id="ARBA00022692"/>
    </source>
</evidence>
<evidence type="ECO:0000256" key="9">
    <source>
        <dbReference type="ARBA" id="ARBA00023136"/>
    </source>
</evidence>
<dbReference type="Proteomes" id="UP000575083">
    <property type="component" value="Unassembled WGS sequence"/>
</dbReference>
<dbReference type="PROSITE" id="PS00409">
    <property type="entry name" value="PROKAR_NTER_METHYL"/>
    <property type="match status" value="1"/>
</dbReference>
<keyword evidence="4" id="KW-1003">Cell membrane</keyword>
<keyword evidence="9 11" id="KW-0472">Membrane</keyword>
<evidence type="ECO:0000256" key="6">
    <source>
        <dbReference type="ARBA" id="ARBA00022519"/>
    </source>
</evidence>
<gene>
    <name evidence="13" type="ORF">HNP48_004101</name>
</gene>
<sequence>MHIPFKHPSRKPALRRAGGFTLIELLIVMVILGLLASLVGPRLFGQLDASKVKAARTQIEMLGAAMDTYRLDMSRYPSTEQGIAALSEKPADAAEAARWRGPYLKKKVDKDPWGNSYVYRAPGEKSDYELSSLGADGKEGGSGDDADIRSWE</sequence>